<accession>A0A6I2MVL4</accession>
<dbReference type="OrthoDB" id="9805017at2"/>
<sequence>YRDLDDDGDGIDTPDEDADGNGDPTNDDTDGDGTPDYLDPMNDLLDVVDDMVATDVNTPLTIDILENDMGIPENGTLTVTDPENGTIVINDGGTPDDPTDDTVTYTPNSDYEGTDSFEYTVCDAQGNCDTATVTIEVGTAPMIDAVDDTASTEMDSPVDIDILANDSGIPDIDSLTVSDPSNGVVVINDGGTPDDPNDDTVTYTPNEGFTGTDSFEYTICDAMGNCDTATVTITVDMSNTQIDAVDDDYSGVFVDGTNGDVVPNGNIFDNDTLDGEPVSPEDVILSVTPTEQLIINPDGSIEVVPNTAEGTYTIEYSICEVANPSNCDTAIVTVQVSEVEEEAILVNQMVTPNGDGKNDFLFIKGVRNAANNSLKIFNRWGVAVYEGENYNNQNNVFDGRSKGRSTVSAGEYLPSGIYFYIFEYQKGNSENNTDSGYIYVSK</sequence>
<name>A0A6I2MVL4_9FLAO</name>
<gene>
    <name evidence="2" type="ORF">GJ691_16305</name>
</gene>
<protein>
    <submittedName>
        <fullName evidence="2">T9SS type B sorting domain-containing protein</fullName>
    </submittedName>
</protein>
<comment type="caution">
    <text evidence="2">The sequence shown here is derived from an EMBL/GenBank/DDBJ whole genome shotgun (WGS) entry which is preliminary data.</text>
</comment>
<evidence type="ECO:0000256" key="1">
    <source>
        <dbReference type="SAM" id="MobiDB-lite"/>
    </source>
</evidence>
<dbReference type="RefSeq" id="WP_154368833.1">
    <property type="nucleotide sequence ID" value="NZ_WKJH01000027.1"/>
</dbReference>
<dbReference type="InterPro" id="IPR026341">
    <property type="entry name" value="T9SS_type_B"/>
</dbReference>
<proteinExistence type="predicted"/>
<dbReference type="Pfam" id="PF17963">
    <property type="entry name" value="Big_9"/>
    <property type="match status" value="2"/>
</dbReference>
<evidence type="ECO:0000313" key="2">
    <source>
        <dbReference type="EMBL" id="MRX65716.1"/>
    </source>
</evidence>
<dbReference type="NCBIfam" id="TIGR04131">
    <property type="entry name" value="Bac_Flav_CTERM"/>
    <property type="match status" value="1"/>
</dbReference>
<feature type="region of interest" description="Disordered" evidence="1">
    <location>
        <begin position="1"/>
        <end position="40"/>
    </location>
</feature>
<dbReference type="EMBL" id="WKJH01000027">
    <property type="protein sequence ID" value="MRX65716.1"/>
    <property type="molecule type" value="Genomic_DNA"/>
</dbReference>
<dbReference type="Proteomes" id="UP000443153">
    <property type="component" value="Unassembled WGS sequence"/>
</dbReference>
<dbReference type="Pfam" id="PF13585">
    <property type="entry name" value="CHU_C"/>
    <property type="match status" value="1"/>
</dbReference>
<organism evidence="2 3">
    <name type="scientific">Maribacter luteus</name>
    <dbReference type="NCBI Taxonomy" id="2594478"/>
    <lineage>
        <taxon>Bacteria</taxon>
        <taxon>Pseudomonadati</taxon>
        <taxon>Bacteroidota</taxon>
        <taxon>Flavobacteriia</taxon>
        <taxon>Flavobacteriales</taxon>
        <taxon>Flavobacteriaceae</taxon>
        <taxon>Maribacter</taxon>
    </lineage>
</organism>
<dbReference type="Gene3D" id="2.60.40.3440">
    <property type="match status" value="2"/>
</dbReference>
<dbReference type="AlphaFoldDB" id="A0A6I2MVL4"/>
<feature type="non-terminal residue" evidence="2">
    <location>
        <position position="1"/>
    </location>
</feature>
<reference evidence="2 3" key="1">
    <citation type="submission" date="2019-11" db="EMBL/GenBank/DDBJ databases">
        <title>Maribacter lutea sp. nov., a marine bacterium isolated from intertidal sand.</title>
        <authorList>
            <person name="Liu A."/>
        </authorList>
    </citation>
    <scope>NUCLEOTIDE SEQUENCE [LARGE SCALE GENOMIC DNA]</scope>
    <source>
        <strain evidence="2 3">RZ05</strain>
    </source>
</reference>
<keyword evidence="3" id="KW-1185">Reference proteome</keyword>
<feature type="compositionally biased region" description="Acidic residues" evidence="1">
    <location>
        <begin position="1"/>
        <end position="33"/>
    </location>
</feature>
<evidence type="ECO:0000313" key="3">
    <source>
        <dbReference type="Proteomes" id="UP000443153"/>
    </source>
</evidence>